<dbReference type="AlphaFoldDB" id="A0A0V1F9J4"/>
<sequence>MAIINIYHDLFESLYEVLHFEPAKVKTFRRSGIEAARNPFNGQCSQHSAIRQRSRHPQSQGAVERLNGVVQDKLAIWT</sequence>
<keyword evidence="2" id="KW-1185">Reference proteome</keyword>
<dbReference type="OrthoDB" id="2408293at2759"/>
<name>A0A0V1F9J4_TRIPS</name>
<dbReference type="Proteomes" id="UP000054995">
    <property type="component" value="Unassembled WGS sequence"/>
</dbReference>
<organism evidence="1 2">
    <name type="scientific">Trichinella pseudospiralis</name>
    <name type="common">Parasitic roundworm</name>
    <dbReference type="NCBI Taxonomy" id="6337"/>
    <lineage>
        <taxon>Eukaryota</taxon>
        <taxon>Metazoa</taxon>
        <taxon>Ecdysozoa</taxon>
        <taxon>Nematoda</taxon>
        <taxon>Enoplea</taxon>
        <taxon>Dorylaimia</taxon>
        <taxon>Trichinellida</taxon>
        <taxon>Trichinellidae</taxon>
        <taxon>Trichinella</taxon>
    </lineage>
</organism>
<comment type="caution">
    <text evidence="1">The sequence shown here is derived from an EMBL/GenBank/DDBJ whole genome shotgun (WGS) entry which is preliminary data.</text>
</comment>
<protein>
    <submittedName>
        <fullName evidence="1">Uncharacterized protein</fullName>
    </submittedName>
</protein>
<gene>
    <name evidence="1" type="ORF">T4D_11374</name>
</gene>
<accession>A0A0V1F9J4</accession>
<reference evidence="1 2" key="1">
    <citation type="submission" date="2015-01" db="EMBL/GenBank/DDBJ databases">
        <title>Evolution of Trichinella species and genotypes.</title>
        <authorList>
            <person name="Korhonen P.K."/>
            <person name="Edoardo P."/>
            <person name="Giuseppe L.R."/>
            <person name="Gasser R.B."/>
        </authorList>
    </citation>
    <scope>NUCLEOTIDE SEQUENCE [LARGE SCALE GENOMIC DNA]</scope>
    <source>
        <strain evidence="1">ISS470</strain>
    </source>
</reference>
<dbReference type="EMBL" id="JYDT01000165">
    <property type="protein sequence ID" value="KRY82683.1"/>
    <property type="molecule type" value="Genomic_DNA"/>
</dbReference>
<proteinExistence type="predicted"/>
<evidence type="ECO:0000313" key="2">
    <source>
        <dbReference type="Proteomes" id="UP000054995"/>
    </source>
</evidence>
<evidence type="ECO:0000313" key="1">
    <source>
        <dbReference type="EMBL" id="KRY82683.1"/>
    </source>
</evidence>